<proteinExistence type="predicted"/>
<keyword evidence="7" id="KW-1185">Reference proteome</keyword>
<feature type="transmembrane region" description="Helical" evidence="5">
    <location>
        <begin position="129"/>
        <end position="150"/>
    </location>
</feature>
<dbReference type="EMBL" id="FRBW01000003">
    <property type="protein sequence ID" value="SHM66533.1"/>
    <property type="molecule type" value="Genomic_DNA"/>
</dbReference>
<organism evidence="6 7">
    <name type="scientific">Roseibium suaedae</name>
    <dbReference type="NCBI Taxonomy" id="735517"/>
    <lineage>
        <taxon>Bacteria</taxon>
        <taxon>Pseudomonadati</taxon>
        <taxon>Pseudomonadota</taxon>
        <taxon>Alphaproteobacteria</taxon>
        <taxon>Hyphomicrobiales</taxon>
        <taxon>Stappiaceae</taxon>
        <taxon>Roseibium</taxon>
    </lineage>
</organism>
<name>A0A1M7KMD4_9HYPH</name>
<dbReference type="AlphaFoldDB" id="A0A1M7KMD4"/>
<evidence type="ECO:0000313" key="7">
    <source>
        <dbReference type="Proteomes" id="UP000186002"/>
    </source>
</evidence>
<reference evidence="6 7" key="1">
    <citation type="submission" date="2016-11" db="EMBL/GenBank/DDBJ databases">
        <authorList>
            <person name="Jaros S."/>
            <person name="Januszkiewicz K."/>
            <person name="Wedrychowicz H."/>
        </authorList>
    </citation>
    <scope>NUCLEOTIDE SEQUENCE [LARGE SCALE GENOMIC DNA]</scope>
    <source>
        <strain evidence="6 7">DSM 22153</strain>
    </source>
</reference>
<feature type="transmembrane region" description="Helical" evidence="5">
    <location>
        <begin position="92"/>
        <end position="108"/>
    </location>
</feature>
<dbReference type="RefSeq" id="WP_073014044.1">
    <property type="nucleotide sequence ID" value="NZ_FRBW01000003.1"/>
</dbReference>
<dbReference type="SUPFAM" id="SSF161098">
    <property type="entry name" value="MetI-like"/>
    <property type="match status" value="1"/>
</dbReference>
<dbReference type="Proteomes" id="UP000186002">
    <property type="component" value="Unassembled WGS sequence"/>
</dbReference>
<evidence type="ECO:0000313" key="6">
    <source>
        <dbReference type="EMBL" id="SHM66533.1"/>
    </source>
</evidence>
<keyword evidence="2 5" id="KW-0812">Transmembrane</keyword>
<dbReference type="STRING" id="735517.SAMN05444272_2908"/>
<feature type="transmembrane region" description="Helical" evidence="5">
    <location>
        <begin position="20"/>
        <end position="41"/>
    </location>
</feature>
<feature type="transmembrane region" description="Helical" evidence="5">
    <location>
        <begin position="48"/>
        <end position="72"/>
    </location>
</feature>
<accession>A0A1M7KMD4</accession>
<keyword evidence="3 5" id="KW-1133">Transmembrane helix</keyword>
<feature type="transmembrane region" description="Helical" evidence="5">
    <location>
        <begin position="170"/>
        <end position="191"/>
    </location>
</feature>
<evidence type="ECO:0000256" key="1">
    <source>
        <dbReference type="ARBA" id="ARBA00004141"/>
    </source>
</evidence>
<dbReference type="GO" id="GO:0016020">
    <property type="term" value="C:membrane"/>
    <property type="evidence" value="ECO:0007669"/>
    <property type="project" value="UniProtKB-SubCell"/>
</dbReference>
<evidence type="ECO:0000256" key="5">
    <source>
        <dbReference type="SAM" id="Phobius"/>
    </source>
</evidence>
<evidence type="ECO:0000256" key="2">
    <source>
        <dbReference type="ARBA" id="ARBA00022692"/>
    </source>
</evidence>
<evidence type="ECO:0000256" key="4">
    <source>
        <dbReference type="ARBA" id="ARBA00023136"/>
    </source>
</evidence>
<keyword evidence="4 5" id="KW-0472">Membrane</keyword>
<dbReference type="InterPro" id="IPR035906">
    <property type="entry name" value="MetI-like_sf"/>
</dbReference>
<dbReference type="OrthoDB" id="7375398at2"/>
<gene>
    <name evidence="6" type="ORF">SAMN05444272_2908</name>
</gene>
<evidence type="ECO:0000256" key="3">
    <source>
        <dbReference type="ARBA" id="ARBA00022989"/>
    </source>
</evidence>
<protein>
    <submittedName>
        <fullName evidence="6">ABC-type amino acid transport system, permease component</fullName>
    </submittedName>
</protein>
<sequence length="212" mass="22991">MIGPFSEDLPLRIAGGLLVNFEIAISALAIGLASGGLLALLGRLQNPFVNAAIGSSISVLRATPVFIAMFFLAGVLRSYTSELEAYFANPKAMFVTLACLPYITSYAYDQISEAMVQWHRGAHRAAMLLIPNMARSFQILVSTSCFGAAIGVNEAMSVVLSEAELLGQSVWRFVLYALTVLLFFCLMQTVVASSRLLHRFVNARFSDVPRAC</sequence>
<comment type="subcellular location">
    <subcellularLocation>
        <location evidence="1">Membrane</location>
        <topology evidence="1">Multi-pass membrane protein</topology>
    </subcellularLocation>
</comment>